<reference evidence="3 4" key="1">
    <citation type="submission" date="2019-12" db="EMBL/GenBank/DDBJ databases">
        <title>Hymenobacter sp. HMF4947 Genome sequencing and assembly.</title>
        <authorList>
            <person name="Kang H."/>
            <person name="Cha I."/>
            <person name="Kim H."/>
            <person name="Joh K."/>
        </authorList>
    </citation>
    <scope>NUCLEOTIDE SEQUENCE [LARGE SCALE GENOMIC DNA]</scope>
    <source>
        <strain evidence="3 4">HMF4947</strain>
    </source>
</reference>
<name>A0A7K1TAA3_9BACT</name>
<evidence type="ECO:0000256" key="2">
    <source>
        <dbReference type="SAM" id="SignalP"/>
    </source>
</evidence>
<sequence>MKLTLFFVAILAGTFGTAAAQAPGSTTTPLKRSTSAPKTDKNVIIRSGGQGHNSGPDPKGKILVAPTTPAASSPKK</sequence>
<gene>
    <name evidence="3" type="ORF">GO988_02100</name>
</gene>
<dbReference type="Proteomes" id="UP000441336">
    <property type="component" value="Unassembled WGS sequence"/>
</dbReference>
<proteinExistence type="predicted"/>
<protein>
    <submittedName>
        <fullName evidence="3">Uncharacterized protein</fullName>
    </submittedName>
</protein>
<feature type="compositionally biased region" description="Polar residues" evidence="1">
    <location>
        <begin position="23"/>
        <end position="37"/>
    </location>
</feature>
<feature type="chain" id="PRO_5029502535" evidence="2">
    <location>
        <begin position="21"/>
        <end position="76"/>
    </location>
</feature>
<feature type="signal peptide" evidence="2">
    <location>
        <begin position="1"/>
        <end position="20"/>
    </location>
</feature>
<evidence type="ECO:0000313" key="4">
    <source>
        <dbReference type="Proteomes" id="UP000441336"/>
    </source>
</evidence>
<dbReference type="RefSeq" id="WP_157561877.1">
    <property type="nucleotide sequence ID" value="NZ_WQKZ01000001.1"/>
</dbReference>
<comment type="caution">
    <text evidence="3">The sequence shown here is derived from an EMBL/GenBank/DDBJ whole genome shotgun (WGS) entry which is preliminary data.</text>
</comment>
<dbReference type="AlphaFoldDB" id="A0A7K1TAA3"/>
<accession>A0A7K1TAA3</accession>
<evidence type="ECO:0000256" key="1">
    <source>
        <dbReference type="SAM" id="MobiDB-lite"/>
    </source>
</evidence>
<keyword evidence="4" id="KW-1185">Reference proteome</keyword>
<dbReference type="EMBL" id="WQKZ01000001">
    <property type="protein sequence ID" value="MVN75111.1"/>
    <property type="molecule type" value="Genomic_DNA"/>
</dbReference>
<evidence type="ECO:0000313" key="3">
    <source>
        <dbReference type="EMBL" id="MVN75111.1"/>
    </source>
</evidence>
<keyword evidence="2" id="KW-0732">Signal</keyword>
<organism evidence="3 4">
    <name type="scientific">Hymenobacter ginkgonis</name>
    <dbReference type="NCBI Taxonomy" id="2682976"/>
    <lineage>
        <taxon>Bacteria</taxon>
        <taxon>Pseudomonadati</taxon>
        <taxon>Bacteroidota</taxon>
        <taxon>Cytophagia</taxon>
        <taxon>Cytophagales</taxon>
        <taxon>Hymenobacteraceae</taxon>
        <taxon>Hymenobacter</taxon>
    </lineage>
</organism>
<feature type="region of interest" description="Disordered" evidence="1">
    <location>
        <begin position="18"/>
        <end position="76"/>
    </location>
</feature>